<evidence type="ECO:0000256" key="2">
    <source>
        <dbReference type="ARBA" id="ARBA00022475"/>
    </source>
</evidence>
<feature type="transmembrane region" description="Helical" evidence="6">
    <location>
        <begin position="390"/>
        <end position="409"/>
    </location>
</feature>
<keyword evidence="4 6" id="KW-1133">Transmembrane helix</keyword>
<reference evidence="8" key="1">
    <citation type="journal article" date="2019" name="Int. J. Syst. Evol. Microbiol.">
        <title>The Global Catalogue of Microorganisms (GCM) 10K type strain sequencing project: providing services to taxonomists for standard genome sequencing and annotation.</title>
        <authorList>
            <consortium name="The Broad Institute Genomics Platform"/>
            <consortium name="The Broad Institute Genome Sequencing Center for Infectious Disease"/>
            <person name="Wu L."/>
            <person name="Ma J."/>
        </authorList>
    </citation>
    <scope>NUCLEOTIDE SEQUENCE [LARGE SCALE GENOMIC DNA]</scope>
    <source>
        <strain evidence="8">JCM 16704</strain>
    </source>
</reference>
<feature type="transmembrane region" description="Helical" evidence="6">
    <location>
        <begin position="117"/>
        <end position="138"/>
    </location>
</feature>
<evidence type="ECO:0000256" key="4">
    <source>
        <dbReference type="ARBA" id="ARBA00022989"/>
    </source>
</evidence>
<keyword evidence="2" id="KW-1003">Cell membrane</keyword>
<evidence type="ECO:0008006" key="9">
    <source>
        <dbReference type="Google" id="ProtNLM"/>
    </source>
</evidence>
<sequence>MFLGAVGMGIVSVYQTSILTMSQISSLGTPQSGVKEISNVEDDQREDLIYIFSRLLNLLSLIGVISMLIFSYPLSVFTFENGNHVYPLMTLSVAVGLHVLSQKQLAIMQATRQAKSIALTSLISAFASLCFGIVGYKYFGVSAIVPVLIGSYGAQFVTGKILLKKIKTNKHYNNLDILKKSRSILKLGVILMTSLILINVFNIIFNAFISQYGGLEDLGYYNAAFAITNGNILILLSVLTSDYFPRLSAVSKDIISTNQIVNQQTELIVLLTAPMVIFLIVAAPLVVRLLLSEKFYVIIPMLQLMSLGLLFRVIWQSMSYVLLAQGDKKAYFIFDALIGNGSVLIINVLMYLNFGLVGLGYSFVINSILVSGLLYLVVSKKFNVKFDNKFIQSALISICLAILAFLLYTYSNFSFLSYFIFLVSALHTINVIQKRGNFRLLSLLNKIKSK</sequence>
<dbReference type="Pfam" id="PF13440">
    <property type="entry name" value="Polysacc_synt_3"/>
    <property type="match status" value="1"/>
</dbReference>
<keyword evidence="5 6" id="KW-0472">Membrane</keyword>
<feature type="transmembrane region" description="Helical" evidence="6">
    <location>
        <begin position="358"/>
        <end position="378"/>
    </location>
</feature>
<evidence type="ECO:0000256" key="5">
    <source>
        <dbReference type="ARBA" id="ARBA00023136"/>
    </source>
</evidence>
<dbReference type="PANTHER" id="PTHR30250:SF11">
    <property type="entry name" value="O-ANTIGEN TRANSPORTER-RELATED"/>
    <property type="match status" value="1"/>
</dbReference>
<feature type="transmembrane region" description="Helical" evidence="6">
    <location>
        <begin position="184"/>
        <end position="208"/>
    </location>
</feature>
<feature type="transmembrane region" description="Helical" evidence="6">
    <location>
        <begin position="55"/>
        <end position="74"/>
    </location>
</feature>
<gene>
    <name evidence="7" type="ORF">GCM10022216_32200</name>
</gene>
<accession>A0ABP7Z4H2</accession>
<keyword evidence="8" id="KW-1185">Reference proteome</keyword>
<feature type="transmembrane region" description="Helical" evidence="6">
    <location>
        <begin position="267"/>
        <end position="291"/>
    </location>
</feature>
<evidence type="ECO:0000256" key="6">
    <source>
        <dbReference type="SAM" id="Phobius"/>
    </source>
</evidence>
<protein>
    <recommendedName>
        <fullName evidence="9">O-antigen/teichoic acid export membrane protein</fullName>
    </recommendedName>
</protein>
<proteinExistence type="predicted"/>
<feature type="transmembrane region" description="Helical" evidence="6">
    <location>
        <begin position="220"/>
        <end position="239"/>
    </location>
</feature>
<feature type="transmembrane region" description="Helical" evidence="6">
    <location>
        <begin position="297"/>
        <end position="323"/>
    </location>
</feature>
<feature type="transmembrane region" description="Helical" evidence="6">
    <location>
        <begin position="330"/>
        <end position="352"/>
    </location>
</feature>
<dbReference type="EMBL" id="BAAAZI010000012">
    <property type="protein sequence ID" value="GAA4146827.1"/>
    <property type="molecule type" value="Genomic_DNA"/>
</dbReference>
<evidence type="ECO:0000256" key="1">
    <source>
        <dbReference type="ARBA" id="ARBA00004651"/>
    </source>
</evidence>
<comment type="caution">
    <text evidence="7">The sequence shown here is derived from an EMBL/GenBank/DDBJ whole genome shotgun (WGS) entry which is preliminary data.</text>
</comment>
<name>A0ABP7Z4H2_9SPHI</name>
<dbReference type="InterPro" id="IPR050833">
    <property type="entry name" value="Poly_Biosynth_Transport"/>
</dbReference>
<feature type="transmembrane region" description="Helical" evidence="6">
    <location>
        <begin position="86"/>
        <end position="105"/>
    </location>
</feature>
<dbReference type="PANTHER" id="PTHR30250">
    <property type="entry name" value="PST FAMILY PREDICTED COLANIC ACID TRANSPORTER"/>
    <property type="match status" value="1"/>
</dbReference>
<comment type="subcellular location">
    <subcellularLocation>
        <location evidence="1">Cell membrane</location>
        <topology evidence="1">Multi-pass membrane protein</topology>
    </subcellularLocation>
</comment>
<organism evidence="7 8">
    <name type="scientific">Sphingobacterium kyonggiense</name>
    <dbReference type="NCBI Taxonomy" id="714075"/>
    <lineage>
        <taxon>Bacteria</taxon>
        <taxon>Pseudomonadati</taxon>
        <taxon>Bacteroidota</taxon>
        <taxon>Sphingobacteriia</taxon>
        <taxon>Sphingobacteriales</taxon>
        <taxon>Sphingobacteriaceae</taxon>
        <taxon>Sphingobacterium</taxon>
    </lineage>
</organism>
<evidence type="ECO:0000313" key="8">
    <source>
        <dbReference type="Proteomes" id="UP001500101"/>
    </source>
</evidence>
<dbReference type="Proteomes" id="UP001500101">
    <property type="component" value="Unassembled WGS sequence"/>
</dbReference>
<feature type="transmembrane region" description="Helical" evidence="6">
    <location>
        <begin position="144"/>
        <end position="163"/>
    </location>
</feature>
<keyword evidence="3 6" id="KW-0812">Transmembrane</keyword>
<evidence type="ECO:0000256" key="3">
    <source>
        <dbReference type="ARBA" id="ARBA00022692"/>
    </source>
</evidence>
<feature type="transmembrane region" description="Helical" evidence="6">
    <location>
        <begin position="415"/>
        <end position="432"/>
    </location>
</feature>
<evidence type="ECO:0000313" key="7">
    <source>
        <dbReference type="EMBL" id="GAA4146827.1"/>
    </source>
</evidence>